<accession>A0A921JZ23</accession>
<dbReference type="Proteomes" id="UP000776650">
    <property type="component" value="Unassembled WGS sequence"/>
</dbReference>
<feature type="region of interest" description="Disordered" evidence="1">
    <location>
        <begin position="99"/>
        <end position="141"/>
    </location>
</feature>
<keyword evidence="2" id="KW-0812">Transmembrane</keyword>
<sequence>MSLLDGPSGAINFLMTGFATLAICVAAILLLVVVLVPRLRESAGLPSTILALVGAIVARFTTHYSVFGDEVFRGSTVYWSVALAVTSAVWWGVASAKNKPHPPQPVVHKPSLSPGESTSAVAVKTRPRTEAAKPASATRTSNSIPNTLAKWGALVLGGAASIAIAVATFLTSTGIYPVSLPL</sequence>
<proteinExistence type="predicted"/>
<feature type="transmembrane region" description="Helical" evidence="2">
    <location>
        <begin position="12"/>
        <end position="36"/>
    </location>
</feature>
<dbReference type="RefSeq" id="WP_303914608.1">
    <property type="nucleotide sequence ID" value="NZ_DYXM01000229.1"/>
</dbReference>
<dbReference type="EMBL" id="DYXM01000229">
    <property type="protein sequence ID" value="HJE91744.1"/>
    <property type="molecule type" value="Genomic_DNA"/>
</dbReference>
<evidence type="ECO:0000313" key="3">
    <source>
        <dbReference type="EMBL" id="HJE91744.1"/>
    </source>
</evidence>
<protein>
    <submittedName>
        <fullName evidence="3">Uncharacterized protein</fullName>
    </submittedName>
</protein>
<comment type="caution">
    <text evidence="3">The sequence shown here is derived from an EMBL/GenBank/DDBJ whole genome shotgun (WGS) entry which is preliminary data.</text>
</comment>
<feature type="transmembrane region" description="Helical" evidence="2">
    <location>
        <begin position="43"/>
        <end position="64"/>
    </location>
</feature>
<dbReference type="AlphaFoldDB" id="A0A921JZ23"/>
<evidence type="ECO:0000256" key="1">
    <source>
        <dbReference type="SAM" id="MobiDB-lite"/>
    </source>
</evidence>
<reference evidence="3" key="2">
    <citation type="submission" date="2021-09" db="EMBL/GenBank/DDBJ databases">
        <authorList>
            <person name="Gilroy R."/>
        </authorList>
    </citation>
    <scope>NUCLEOTIDE SEQUENCE</scope>
    <source>
        <strain evidence="3">ChiGjej1B1-18357</strain>
    </source>
</reference>
<keyword evidence="2" id="KW-0472">Membrane</keyword>
<gene>
    <name evidence="3" type="ORF">K8V11_12135</name>
</gene>
<evidence type="ECO:0000313" key="4">
    <source>
        <dbReference type="Proteomes" id="UP000776650"/>
    </source>
</evidence>
<feature type="transmembrane region" description="Helical" evidence="2">
    <location>
        <begin position="76"/>
        <end position="94"/>
    </location>
</feature>
<organism evidence="3 4">
    <name type="scientific">Dietzia timorensis</name>
    <dbReference type="NCBI Taxonomy" id="499555"/>
    <lineage>
        <taxon>Bacteria</taxon>
        <taxon>Bacillati</taxon>
        <taxon>Actinomycetota</taxon>
        <taxon>Actinomycetes</taxon>
        <taxon>Mycobacteriales</taxon>
        <taxon>Dietziaceae</taxon>
        <taxon>Dietzia</taxon>
    </lineage>
</organism>
<evidence type="ECO:0000256" key="2">
    <source>
        <dbReference type="SAM" id="Phobius"/>
    </source>
</evidence>
<keyword evidence="2" id="KW-1133">Transmembrane helix</keyword>
<reference evidence="3" key="1">
    <citation type="journal article" date="2021" name="PeerJ">
        <title>Extensive microbial diversity within the chicken gut microbiome revealed by metagenomics and culture.</title>
        <authorList>
            <person name="Gilroy R."/>
            <person name="Ravi A."/>
            <person name="Getino M."/>
            <person name="Pursley I."/>
            <person name="Horton D.L."/>
            <person name="Alikhan N.F."/>
            <person name="Baker D."/>
            <person name="Gharbi K."/>
            <person name="Hall N."/>
            <person name="Watson M."/>
            <person name="Adriaenssens E.M."/>
            <person name="Foster-Nyarko E."/>
            <person name="Jarju S."/>
            <person name="Secka A."/>
            <person name="Antonio M."/>
            <person name="Oren A."/>
            <person name="Chaudhuri R.R."/>
            <person name="La Ragione R."/>
            <person name="Hildebrand F."/>
            <person name="Pallen M.J."/>
        </authorList>
    </citation>
    <scope>NUCLEOTIDE SEQUENCE</scope>
    <source>
        <strain evidence="3">ChiGjej1B1-18357</strain>
    </source>
</reference>
<name>A0A921JZ23_9ACTN</name>
<feature type="transmembrane region" description="Helical" evidence="2">
    <location>
        <begin position="151"/>
        <end position="176"/>
    </location>
</feature>